<organism evidence="2 3">
    <name type="scientific">Immersiella caudata</name>
    <dbReference type="NCBI Taxonomy" id="314043"/>
    <lineage>
        <taxon>Eukaryota</taxon>
        <taxon>Fungi</taxon>
        <taxon>Dikarya</taxon>
        <taxon>Ascomycota</taxon>
        <taxon>Pezizomycotina</taxon>
        <taxon>Sordariomycetes</taxon>
        <taxon>Sordariomycetidae</taxon>
        <taxon>Sordariales</taxon>
        <taxon>Lasiosphaeriaceae</taxon>
        <taxon>Immersiella</taxon>
    </lineage>
</organism>
<name>A0AA39X4N6_9PEZI</name>
<accession>A0AA39X4N6</accession>
<dbReference type="Proteomes" id="UP001175000">
    <property type="component" value="Unassembled WGS sequence"/>
</dbReference>
<reference evidence="2" key="1">
    <citation type="submission" date="2023-06" db="EMBL/GenBank/DDBJ databases">
        <title>Genome-scale phylogeny and comparative genomics of the fungal order Sordariales.</title>
        <authorList>
            <consortium name="Lawrence Berkeley National Laboratory"/>
            <person name="Hensen N."/>
            <person name="Bonometti L."/>
            <person name="Westerberg I."/>
            <person name="Brannstrom I.O."/>
            <person name="Guillou S."/>
            <person name="Cros-Aarteil S."/>
            <person name="Calhoun S."/>
            <person name="Haridas S."/>
            <person name="Kuo A."/>
            <person name="Mondo S."/>
            <person name="Pangilinan J."/>
            <person name="Riley R."/>
            <person name="Labutti K."/>
            <person name="Andreopoulos B."/>
            <person name="Lipzen A."/>
            <person name="Chen C."/>
            <person name="Yanf M."/>
            <person name="Daum C."/>
            <person name="Ng V."/>
            <person name="Clum A."/>
            <person name="Steindorff A."/>
            <person name="Ohm R."/>
            <person name="Martin F."/>
            <person name="Silar P."/>
            <person name="Natvig D."/>
            <person name="Lalanne C."/>
            <person name="Gautier V."/>
            <person name="Ament-Velasquez S.L."/>
            <person name="Kruys A."/>
            <person name="Hutchinson M.I."/>
            <person name="Powell A.J."/>
            <person name="Barry K."/>
            <person name="Miller A.N."/>
            <person name="Grigoriev I.V."/>
            <person name="Debuchy R."/>
            <person name="Gladieux P."/>
            <person name="Thoren M.H."/>
            <person name="Johannesson H."/>
        </authorList>
    </citation>
    <scope>NUCLEOTIDE SEQUENCE</scope>
    <source>
        <strain evidence="2">CBS 606.72</strain>
    </source>
</reference>
<comment type="caution">
    <text evidence="2">The sequence shown here is derived from an EMBL/GenBank/DDBJ whole genome shotgun (WGS) entry which is preliminary data.</text>
</comment>
<dbReference type="EMBL" id="JAULSU010000002">
    <property type="protein sequence ID" value="KAK0626715.1"/>
    <property type="molecule type" value="Genomic_DNA"/>
</dbReference>
<gene>
    <name evidence="2" type="ORF">B0T14DRAFT_114307</name>
</gene>
<sequence>MRAACTFSSYGVGSRQSSVYQPTYRAHLCPPFQHPLAAMSASSGSVRQRESMSSRRRRPGACLPPPRAAQALSRQPAVERACLVLVGVGCLRGHHWSNAVSPASRPVQLHAYVRPRNPMLHAGQQQRLLLRQPPSRLFSGLSHWCPFALARSVSLSVFSLLSLFCVAGGPCWFHCPLITALAIQPSVLRPRVFDIGLPLVSTLHCSGAAGSETRRAKTVWLSHAMLWRS</sequence>
<evidence type="ECO:0000256" key="1">
    <source>
        <dbReference type="SAM" id="MobiDB-lite"/>
    </source>
</evidence>
<evidence type="ECO:0000313" key="2">
    <source>
        <dbReference type="EMBL" id="KAK0626715.1"/>
    </source>
</evidence>
<keyword evidence="3" id="KW-1185">Reference proteome</keyword>
<feature type="region of interest" description="Disordered" evidence="1">
    <location>
        <begin position="40"/>
        <end position="67"/>
    </location>
</feature>
<proteinExistence type="predicted"/>
<evidence type="ECO:0000313" key="3">
    <source>
        <dbReference type="Proteomes" id="UP001175000"/>
    </source>
</evidence>
<protein>
    <submittedName>
        <fullName evidence="2">Uncharacterized protein</fullName>
    </submittedName>
</protein>
<dbReference type="AlphaFoldDB" id="A0AA39X4N6"/>